<feature type="compositionally biased region" description="Polar residues" evidence="1">
    <location>
        <begin position="80"/>
        <end position="92"/>
    </location>
</feature>
<dbReference type="Proteomes" id="UP000284908">
    <property type="component" value="Unassembled WGS sequence"/>
</dbReference>
<protein>
    <submittedName>
        <fullName evidence="2">Uncharacterized protein</fullName>
    </submittedName>
</protein>
<sequence length="116" mass="13305">MKFPGFNASYSYEGASAWPDFLDAFSHSEALLDVQDFEENADLLEQLNIKHVLVRFQINAPRSLQEAWLTWQKQNDQLDQLSERQQSLTEQSHSQRPESALRGKLATLPENPAECL</sequence>
<keyword evidence="3" id="KW-1185">Reference proteome</keyword>
<organism evidence="2 3">
    <name type="scientific">Rahnella woolbedingensis</name>
    <dbReference type="NCBI Taxonomy" id="1510574"/>
    <lineage>
        <taxon>Bacteria</taxon>
        <taxon>Pseudomonadati</taxon>
        <taxon>Pseudomonadota</taxon>
        <taxon>Gammaproteobacteria</taxon>
        <taxon>Enterobacterales</taxon>
        <taxon>Yersiniaceae</taxon>
        <taxon>Rahnella</taxon>
    </lineage>
</organism>
<evidence type="ECO:0000256" key="1">
    <source>
        <dbReference type="SAM" id="MobiDB-lite"/>
    </source>
</evidence>
<comment type="caution">
    <text evidence="2">The sequence shown here is derived from an EMBL/GenBank/DDBJ whole genome shotgun (WGS) entry which is preliminary data.</text>
</comment>
<evidence type="ECO:0000313" key="2">
    <source>
        <dbReference type="EMBL" id="RJT36262.1"/>
    </source>
</evidence>
<name>A0A419N351_9GAMM</name>
<proteinExistence type="predicted"/>
<gene>
    <name evidence="2" type="ORF">D6C13_22595</name>
</gene>
<reference evidence="2 3" key="1">
    <citation type="submission" date="2018-09" db="EMBL/GenBank/DDBJ databases">
        <authorList>
            <person name="Le Fleche-Mateos A."/>
        </authorList>
    </citation>
    <scope>NUCLEOTIDE SEQUENCE [LARGE SCALE GENOMIC DNA]</scope>
    <source>
        <strain evidence="2 3">DSM 27399</strain>
    </source>
</reference>
<dbReference type="AlphaFoldDB" id="A0A419N351"/>
<evidence type="ECO:0000313" key="3">
    <source>
        <dbReference type="Proteomes" id="UP000284908"/>
    </source>
</evidence>
<accession>A0A419N351</accession>
<dbReference type="EMBL" id="RAHH01000037">
    <property type="protein sequence ID" value="RJT36262.1"/>
    <property type="molecule type" value="Genomic_DNA"/>
</dbReference>
<feature type="region of interest" description="Disordered" evidence="1">
    <location>
        <begin position="80"/>
        <end position="116"/>
    </location>
</feature>